<dbReference type="AlphaFoldDB" id="A0A179CX11"/>
<keyword evidence="1" id="KW-0812">Transmembrane</keyword>
<keyword evidence="1" id="KW-1133">Transmembrane helix</keyword>
<feature type="transmembrane region" description="Helical" evidence="1">
    <location>
        <begin position="69"/>
        <end position="102"/>
    </location>
</feature>
<name>A0A179CX11_BIBTR</name>
<sequence>MMNNEQNSLSEINHSSAKNLTFLAYILYFIGVVSAGIFSTIGVILAYIRRKGLENTIFYGHLSYLIKTFWIFIILQIIGFILVKVKGIGILILIVAYIWYIYRLVSGFTKLSDNKPIK</sequence>
<feature type="transmembrane region" description="Helical" evidence="1">
    <location>
        <begin position="20"/>
        <end position="48"/>
    </location>
</feature>
<keyword evidence="1" id="KW-0472">Membrane</keyword>
<dbReference type="Proteomes" id="UP000078358">
    <property type="component" value="Unassembled WGS sequence"/>
</dbReference>
<dbReference type="PATRIC" id="fig|1261658.3.peg.1295"/>
<reference evidence="2 3" key="1">
    <citation type="submission" date="2014-01" db="EMBL/GenBank/DDBJ databases">
        <authorList>
            <person name="Zuccon D."/>
        </authorList>
    </citation>
    <scope>NUCLEOTIDE SEQUENCE [LARGE SCALE GENOMIC DNA]</scope>
    <source>
        <strain evidence="2 3">Y31</strain>
    </source>
</reference>
<dbReference type="RefSeq" id="WP_082892845.1">
    <property type="nucleotide sequence ID" value="NZ_JACI01000002.1"/>
</dbReference>
<evidence type="ECO:0000313" key="2">
    <source>
        <dbReference type="EMBL" id="OAQ14048.1"/>
    </source>
</evidence>
<evidence type="ECO:0000256" key="1">
    <source>
        <dbReference type="SAM" id="Phobius"/>
    </source>
</evidence>
<protein>
    <submittedName>
        <fullName evidence="2">Membrane protein</fullName>
    </submittedName>
</protein>
<proteinExistence type="predicted"/>
<organism evidence="2 3">
    <name type="scientific">Bibersteinia trehalosi Y31</name>
    <dbReference type="NCBI Taxonomy" id="1261658"/>
    <lineage>
        <taxon>Bacteria</taxon>
        <taxon>Pseudomonadati</taxon>
        <taxon>Pseudomonadota</taxon>
        <taxon>Gammaproteobacteria</taxon>
        <taxon>Pasteurellales</taxon>
        <taxon>Pasteurellaceae</taxon>
        <taxon>Bibersteinia</taxon>
    </lineage>
</organism>
<dbReference type="EMBL" id="JACI01000002">
    <property type="protein sequence ID" value="OAQ14048.1"/>
    <property type="molecule type" value="Genomic_DNA"/>
</dbReference>
<evidence type="ECO:0000313" key="3">
    <source>
        <dbReference type="Proteomes" id="UP000078358"/>
    </source>
</evidence>
<accession>A0A179CX11</accession>
<gene>
    <name evidence="2" type="ORF">F480_06530</name>
</gene>
<comment type="caution">
    <text evidence="2">The sequence shown here is derived from an EMBL/GenBank/DDBJ whole genome shotgun (WGS) entry which is preliminary data.</text>
</comment>